<name>A0A653CNP0_CALMS</name>
<organism evidence="1 2">
    <name type="scientific">Callosobruchus maculatus</name>
    <name type="common">Southern cowpea weevil</name>
    <name type="synonym">Pulse bruchid</name>
    <dbReference type="NCBI Taxonomy" id="64391"/>
    <lineage>
        <taxon>Eukaryota</taxon>
        <taxon>Metazoa</taxon>
        <taxon>Ecdysozoa</taxon>
        <taxon>Arthropoda</taxon>
        <taxon>Hexapoda</taxon>
        <taxon>Insecta</taxon>
        <taxon>Pterygota</taxon>
        <taxon>Neoptera</taxon>
        <taxon>Endopterygota</taxon>
        <taxon>Coleoptera</taxon>
        <taxon>Polyphaga</taxon>
        <taxon>Cucujiformia</taxon>
        <taxon>Chrysomeloidea</taxon>
        <taxon>Chrysomelidae</taxon>
        <taxon>Bruchinae</taxon>
        <taxon>Bruchini</taxon>
        <taxon>Callosobruchus</taxon>
    </lineage>
</organism>
<dbReference type="AlphaFoldDB" id="A0A653CNP0"/>
<reference evidence="1 2" key="1">
    <citation type="submission" date="2019-01" db="EMBL/GenBank/DDBJ databases">
        <authorList>
            <person name="Sayadi A."/>
        </authorList>
    </citation>
    <scope>NUCLEOTIDE SEQUENCE [LARGE SCALE GENOMIC DNA]</scope>
</reference>
<gene>
    <name evidence="1" type="ORF">CALMAC_LOCUS10621</name>
</gene>
<evidence type="ECO:0000313" key="1">
    <source>
        <dbReference type="EMBL" id="VEN49544.1"/>
    </source>
</evidence>
<accession>A0A653CNP0</accession>
<dbReference type="Proteomes" id="UP000410492">
    <property type="component" value="Unassembled WGS sequence"/>
</dbReference>
<dbReference type="EMBL" id="CAACVG010008379">
    <property type="protein sequence ID" value="VEN49544.1"/>
    <property type="molecule type" value="Genomic_DNA"/>
</dbReference>
<keyword evidence="2" id="KW-1185">Reference proteome</keyword>
<dbReference type="OrthoDB" id="6661135at2759"/>
<protein>
    <submittedName>
        <fullName evidence="1">Uncharacterized protein</fullName>
    </submittedName>
</protein>
<evidence type="ECO:0000313" key="2">
    <source>
        <dbReference type="Proteomes" id="UP000410492"/>
    </source>
</evidence>
<sequence length="91" mass="11458">MHPPLPVQLRYDLQPVRIPERQVIDYEHVPRTKYPTTLLPNYSWDRPLDRYDYWPKWYGAHTYMPEFRYYLNNLLMRDCGITRHRFVHTYW</sequence>
<proteinExistence type="predicted"/>